<dbReference type="KEGG" id="mhi:Mhar_2007"/>
<dbReference type="GeneID" id="12511180"/>
<dbReference type="Proteomes" id="UP000005877">
    <property type="component" value="Chromosome"/>
</dbReference>
<dbReference type="GO" id="GO:0032259">
    <property type="term" value="P:methylation"/>
    <property type="evidence" value="ECO:0007669"/>
    <property type="project" value="UniProtKB-KW"/>
</dbReference>
<name>G7WR60_METH6</name>
<evidence type="ECO:0000313" key="2">
    <source>
        <dbReference type="Proteomes" id="UP000005877"/>
    </source>
</evidence>
<dbReference type="RefSeq" id="WP_014587539.1">
    <property type="nucleotide sequence ID" value="NC_017527.1"/>
</dbReference>
<accession>G7WR60</accession>
<dbReference type="Pfam" id="PF13489">
    <property type="entry name" value="Methyltransf_23"/>
    <property type="match status" value="1"/>
</dbReference>
<keyword evidence="1" id="KW-0808">Transferase</keyword>
<dbReference type="AlphaFoldDB" id="G7WR60"/>
<keyword evidence="2" id="KW-1185">Reference proteome</keyword>
<dbReference type="STRING" id="1110509.Mhar_2007"/>
<dbReference type="OrthoDB" id="379498at2157"/>
<keyword evidence="1" id="KW-0489">Methyltransferase</keyword>
<dbReference type="EMBL" id="CP003117">
    <property type="protein sequence ID" value="AET65363.1"/>
    <property type="molecule type" value="Genomic_DNA"/>
</dbReference>
<organism evidence="1 2">
    <name type="scientific">Methanothrix harundinacea (strain 6Ac)</name>
    <name type="common">Methanosaeta harundinacea</name>
    <dbReference type="NCBI Taxonomy" id="1110509"/>
    <lineage>
        <taxon>Archaea</taxon>
        <taxon>Methanobacteriati</taxon>
        <taxon>Methanobacteriota</taxon>
        <taxon>Stenosarchaea group</taxon>
        <taxon>Methanomicrobia</taxon>
        <taxon>Methanotrichales</taxon>
        <taxon>Methanotrichaceae</taxon>
        <taxon>Methanothrix</taxon>
    </lineage>
</organism>
<protein>
    <submittedName>
        <fullName evidence="1">Methyltransferase type 11</fullName>
    </submittedName>
</protein>
<evidence type="ECO:0000313" key="1">
    <source>
        <dbReference type="EMBL" id="AET65363.1"/>
    </source>
</evidence>
<dbReference type="SUPFAM" id="SSF53335">
    <property type="entry name" value="S-adenosyl-L-methionine-dependent methyltransferases"/>
    <property type="match status" value="1"/>
</dbReference>
<dbReference type="InterPro" id="IPR029063">
    <property type="entry name" value="SAM-dependent_MTases_sf"/>
</dbReference>
<reference evidence="1 2" key="1">
    <citation type="journal article" date="2012" name="PLoS ONE">
        <title>The genome characteristics and predicted function of methyl-group oxidation pathway in the obligate aceticlastic methanogens, Methanosaeta spp.</title>
        <authorList>
            <person name="Zhu J."/>
            <person name="Zheng H."/>
            <person name="Ai G."/>
            <person name="Zhang G."/>
            <person name="Liu D."/>
            <person name="Liu X."/>
            <person name="Dong X."/>
        </authorList>
    </citation>
    <scope>NUCLEOTIDE SEQUENCE [LARGE SCALE GENOMIC DNA]</scope>
    <source>
        <strain evidence="1 2">6Ac</strain>
    </source>
</reference>
<dbReference type="GO" id="GO:0008168">
    <property type="term" value="F:methyltransferase activity"/>
    <property type="evidence" value="ECO:0007669"/>
    <property type="project" value="UniProtKB-KW"/>
</dbReference>
<proteinExistence type="predicted"/>
<dbReference type="Gene3D" id="3.40.50.150">
    <property type="entry name" value="Vaccinia Virus protein VP39"/>
    <property type="match status" value="1"/>
</dbReference>
<dbReference type="PATRIC" id="fig|1110509.7.peg.2227"/>
<dbReference type="HOGENOM" id="CLU_985568_0_0_2"/>
<gene>
    <name evidence="1" type="ordered locus">Mhar_2007</name>
</gene>
<sequence length="282" mass="32468">MVFDPLKYYESYPSKIILRPGYPARAQYKSTLMWSLYGKRILKSLGKIDNYADIGGCFGFGANSMAFQINKHQGHYPRTSVFELASNFVIIGRQLYPYINFIQGSILEYKETEDIFDLVTMFDLIEHVPEPEMFLSSISERAKFGLLMTPMETGGDWFGAKPPDKQGDHHPDGHINFYTPKNYLKLLDDGGWELIEGKFVKSVINRDNRFVLEPEELGSNPSVNKEKLSEGTDHRILYEVDLLKYFFNKCLLNLCSLSPYYFVRKILGGGYHLCLVKSRAYK</sequence>